<keyword evidence="4" id="KW-1185">Reference proteome</keyword>
<feature type="compositionally biased region" description="Low complexity" evidence="1">
    <location>
        <begin position="36"/>
        <end position="56"/>
    </location>
</feature>
<dbReference type="WBParaSite" id="DME_0000841201-mRNA-1">
    <property type="protein sequence ID" value="DME_0000841201-mRNA-1"/>
    <property type="gene ID" value="DME_0000841201"/>
</dbReference>
<evidence type="ECO:0000313" key="4">
    <source>
        <dbReference type="Proteomes" id="UP000274756"/>
    </source>
</evidence>
<accession>A0A0N4UKX3</accession>
<dbReference type="Proteomes" id="UP000038040">
    <property type="component" value="Unplaced"/>
</dbReference>
<evidence type="ECO:0000313" key="2">
    <source>
        <dbReference type="EMBL" id="VDN60383.1"/>
    </source>
</evidence>
<name>A0A0N4UKX3_DRAME</name>
<feature type="compositionally biased region" description="Polar residues" evidence="1">
    <location>
        <begin position="134"/>
        <end position="147"/>
    </location>
</feature>
<organism evidence="3 5">
    <name type="scientific">Dracunculus medinensis</name>
    <name type="common">Guinea worm</name>
    <dbReference type="NCBI Taxonomy" id="318479"/>
    <lineage>
        <taxon>Eukaryota</taxon>
        <taxon>Metazoa</taxon>
        <taxon>Ecdysozoa</taxon>
        <taxon>Nematoda</taxon>
        <taxon>Chromadorea</taxon>
        <taxon>Rhabditida</taxon>
        <taxon>Spirurina</taxon>
        <taxon>Dracunculoidea</taxon>
        <taxon>Dracunculidae</taxon>
        <taxon>Dracunculus</taxon>
    </lineage>
</organism>
<dbReference type="STRING" id="318479.A0A0N4UKX3"/>
<dbReference type="AlphaFoldDB" id="A0A0N4UKX3"/>
<sequence length="196" mass="20035">MADVMDPPAKKPKLSSPSEYEDETLAQLEKMEPLPSSQSQASGTGSSIDSSQQPSSVHMPLSNGPSSMNAGSVSASSTAVGFSGPGSQSQSSGPSQAHCASNQQNQPSVLQELLLNPSNPSVQAVNSPRPAYSTPFQTRSPLTSAASMISPANCPQSMTVSGGPTGPRGLRAAGPQMFNPAGHPDMGQLQSVKKSL</sequence>
<feature type="compositionally biased region" description="Polar residues" evidence="1">
    <location>
        <begin position="153"/>
        <end position="162"/>
    </location>
</feature>
<reference evidence="2 4" key="2">
    <citation type="submission" date="2018-11" db="EMBL/GenBank/DDBJ databases">
        <authorList>
            <consortium name="Pathogen Informatics"/>
        </authorList>
    </citation>
    <scope>NUCLEOTIDE SEQUENCE [LARGE SCALE GENOMIC DNA]</scope>
</reference>
<feature type="compositionally biased region" description="Polar residues" evidence="1">
    <location>
        <begin position="116"/>
        <end position="126"/>
    </location>
</feature>
<dbReference type="Proteomes" id="UP000274756">
    <property type="component" value="Unassembled WGS sequence"/>
</dbReference>
<feature type="region of interest" description="Disordered" evidence="1">
    <location>
        <begin position="1"/>
        <end position="196"/>
    </location>
</feature>
<evidence type="ECO:0000313" key="5">
    <source>
        <dbReference type="WBParaSite" id="DME_0000841201-mRNA-1"/>
    </source>
</evidence>
<feature type="compositionally biased region" description="Low complexity" evidence="1">
    <location>
        <begin position="66"/>
        <end position="96"/>
    </location>
</feature>
<gene>
    <name evidence="2" type="ORF">DME_LOCUS10356</name>
</gene>
<dbReference type="EMBL" id="UYYG01001213">
    <property type="protein sequence ID" value="VDN60383.1"/>
    <property type="molecule type" value="Genomic_DNA"/>
</dbReference>
<evidence type="ECO:0000256" key="1">
    <source>
        <dbReference type="SAM" id="MobiDB-lite"/>
    </source>
</evidence>
<protein>
    <submittedName>
        <fullName evidence="5">Mastermind-like domain-containing protein 1</fullName>
    </submittedName>
</protein>
<dbReference type="OrthoDB" id="10578304at2759"/>
<evidence type="ECO:0000313" key="3">
    <source>
        <dbReference type="Proteomes" id="UP000038040"/>
    </source>
</evidence>
<proteinExistence type="predicted"/>
<reference evidence="5" key="1">
    <citation type="submission" date="2017-02" db="UniProtKB">
        <authorList>
            <consortium name="WormBaseParasite"/>
        </authorList>
    </citation>
    <scope>IDENTIFICATION</scope>
</reference>
<feature type="compositionally biased region" description="Polar residues" evidence="1">
    <location>
        <begin position="98"/>
        <end position="109"/>
    </location>
</feature>